<accession>A0A831A4Z4</accession>
<keyword evidence="1" id="KW-0614">Plasmid</keyword>
<gene>
    <name evidence="1" type="ORF">BN437_pEA290009</name>
</gene>
<proteinExistence type="predicted"/>
<name>A0A831A4Z4_ERWAM</name>
<dbReference type="AlphaFoldDB" id="A0A831A4Z4"/>
<organism evidence="1 2">
    <name type="scientific">Erwinia amylovora NBRC 12687 = CFBP 1232</name>
    <dbReference type="NCBI Taxonomy" id="1219359"/>
    <lineage>
        <taxon>Bacteria</taxon>
        <taxon>Pseudomonadati</taxon>
        <taxon>Pseudomonadota</taxon>
        <taxon>Gammaproteobacteria</taxon>
        <taxon>Enterobacterales</taxon>
        <taxon>Erwiniaceae</taxon>
        <taxon>Erwinia</taxon>
    </lineage>
</organism>
<reference evidence="1 2" key="2">
    <citation type="submission" date="2013-04" db="EMBL/GenBank/DDBJ databases">
        <title>Comparative genomics of 12 strains of Erwinia amylovora identifies a pan-genome with a large conserved core and provides insights into host specificity.</title>
        <authorList>
            <person name="Mann R.A."/>
            <person name="Smits T.H.M."/>
            <person name="Buehlmann A."/>
            <person name="Blom J."/>
            <person name="Goesmann A."/>
            <person name="Frey J.E."/>
            <person name="Plummer K.M."/>
            <person name="Beer S.V."/>
            <person name="Luck J."/>
            <person name="Duffy B."/>
            <person name="Rodoni B."/>
        </authorList>
    </citation>
    <scope>NUCLEOTIDE SEQUENCE [LARGE SCALE GENOMIC DNA]</scope>
    <source>
        <strain evidence="2">CFBP 1232</strain>
        <plasmid evidence="1 2">pEA29</plasmid>
    </source>
</reference>
<dbReference type="Proteomes" id="UP000013111">
    <property type="component" value="Plasmid pEA29"/>
</dbReference>
<evidence type="ECO:0000313" key="1">
    <source>
        <dbReference type="EMBL" id="CCO95753.1"/>
    </source>
</evidence>
<protein>
    <submittedName>
        <fullName evidence="1">Uncharacterized protein</fullName>
    </submittedName>
</protein>
<dbReference type="EMBL" id="HF560650">
    <property type="protein sequence ID" value="CCO95753.1"/>
    <property type="molecule type" value="Genomic_DNA"/>
</dbReference>
<reference evidence="1 2" key="1">
    <citation type="submission" date="2012-11" db="EMBL/GenBank/DDBJ databases">
        <authorList>
            <person name="Linke B."/>
        </authorList>
    </citation>
    <scope>NUCLEOTIDE SEQUENCE [LARGE SCALE GENOMIC DNA]</scope>
    <source>
        <strain evidence="2">CFBP 1232</strain>
        <plasmid evidence="1 2">pEA29</plasmid>
    </source>
</reference>
<geneLocation type="plasmid" evidence="1 2">
    <name>pEA29</name>
</geneLocation>
<evidence type="ECO:0000313" key="2">
    <source>
        <dbReference type="Proteomes" id="UP000013111"/>
    </source>
</evidence>
<sequence>MVSGVNSENVTSVGCAGAGHPCSGDLATARYAGSAVKNAERG</sequence>